<accession>A0A6J7TQR2</accession>
<gene>
    <name evidence="2" type="ORF">UFOPK4307_00406</name>
</gene>
<sequence length="182" mass="20252">MGVKFRKFIADEEGSLSVLILSFFMTILITLVILTDISAIYFAKRSLTQATEAAAQRGVKNLDVEAYYRGKYNATQFLINLTSEREKDPGIPIDCLQGEIDARGAIDELSRNRREIFGQHLGAIRVDAITCDGYQISMQTSATAQLPFVLPFINISTVEISSHIATFDERKVSTNYYGINIG</sequence>
<dbReference type="EMBL" id="CAFBQO010000038">
    <property type="protein sequence ID" value="CAB5055462.1"/>
    <property type="molecule type" value="Genomic_DNA"/>
</dbReference>
<name>A0A6J7TQR2_9ZZZZ</name>
<proteinExistence type="predicted"/>
<protein>
    <submittedName>
        <fullName evidence="2">Unannotated protein</fullName>
    </submittedName>
</protein>
<evidence type="ECO:0000256" key="1">
    <source>
        <dbReference type="SAM" id="Phobius"/>
    </source>
</evidence>
<keyword evidence="1" id="KW-0472">Membrane</keyword>
<feature type="transmembrane region" description="Helical" evidence="1">
    <location>
        <begin position="20"/>
        <end position="43"/>
    </location>
</feature>
<organism evidence="2">
    <name type="scientific">freshwater metagenome</name>
    <dbReference type="NCBI Taxonomy" id="449393"/>
    <lineage>
        <taxon>unclassified sequences</taxon>
        <taxon>metagenomes</taxon>
        <taxon>ecological metagenomes</taxon>
    </lineage>
</organism>
<evidence type="ECO:0000313" key="2">
    <source>
        <dbReference type="EMBL" id="CAB5055462.1"/>
    </source>
</evidence>
<keyword evidence="1" id="KW-0812">Transmembrane</keyword>
<dbReference type="AlphaFoldDB" id="A0A6J7TQR2"/>
<reference evidence="2" key="1">
    <citation type="submission" date="2020-05" db="EMBL/GenBank/DDBJ databases">
        <authorList>
            <person name="Chiriac C."/>
            <person name="Salcher M."/>
            <person name="Ghai R."/>
            <person name="Kavagutti S V."/>
        </authorList>
    </citation>
    <scope>NUCLEOTIDE SEQUENCE</scope>
</reference>
<keyword evidence="1" id="KW-1133">Transmembrane helix</keyword>